<name>A0A9E7NAL1_9EURY</name>
<organism evidence="1 2">
    <name type="scientific">Natronosalvus rutilus</name>
    <dbReference type="NCBI Taxonomy" id="2953753"/>
    <lineage>
        <taxon>Archaea</taxon>
        <taxon>Methanobacteriati</taxon>
        <taxon>Methanobacteriota</taxon>
        <taxon>Stenosarchaea group</taxon>
        <taxon>Halobacteria</taxon>
        <taxon>Halobacteriales</taxon>
        <taxon>Natrialbaceae</taxon>
        <taxon>Natronosalvus</taxon>
    </lineage>
</organism>
<protein>
    <submittedName>
        <fullName evidence="1">Uncharacterized protein</fullName>
    </submittedName>
</protein>
<reference evidence="1" key="1">
    <citation type="submission" date="2022-06" db="EMBL/GenBank/DDBJ databases">
        <title>Diverse halophilic archaea isolated from saline environments.</title>
        <authorList>
            <person name="Cui H.-L."/>
        </authorList>
    </citation>
    <scope>NUCLEOTIDE SEQUENCE</scope>
    <source>
        <strain evidence="1">WLHS1</strain>
    </source>
</reference>
<dbReference type="EMBL" id="CP100355">
    <property type="protein sequence ID" value="UTF54839.1"/>
    <property type="molecule type" value="Genomic_DNA"/>
</dbReference>
<accession>A0A9E7NAL1</accession>
<gene>
    <name evidence="1" type="ORF">NGM29_06130</name>
</gene>
<dbReference type="AlphaFoldDB" id="A0A9E7NAL1"/>
<dbReference type="GeneID" id="73289606"/>
<dbReference type="KEGG" id="sawl:NGM29_06130"/>
<sequence>MIDRLRREIQGTIGPDEQLYYFTLGFGEVPIRKKQAILTELENALDVRYLEPAPAELDTSTTTVDLVFVTSIQSAIIENALDPTDVAFVEYRELEPEALDVSVIDAEAAEPSDPDLFETVREEYEHGQQPRPQGSGLVSELPLWRYTAEALKSPFAFTVPDLRAS</sequence>
<evidence type="ECO:0000313" key="1">
    <source>
        <dbReference type="EMBL" id="UTF54839.1"/>
    </source>
</evidence>
<proteinExistence type="predicted"/>
<evidence type="ECO:0000313" key="2">
    <source>
        <dbReference type="Proteomes" id="UP001056855"/>
    </source>
</evidence>
<dbReference type="RefSeq" id="WP_254159554.1">
    <property type="nucleotide sequence ID" value="NZ_CP100355.1"/>
</dbReference>
<keyword evidence="2" id="KW-1185">Reference proteome</keyword>
<dbReference type="Proteomes" id="UP001056855">
    <property type="component" value="Chromosome"/>
</dbReference>